<feature type="coiled-coil region" evidence="1">
    <location>
        <begin position="136"/>
        <end position="193"/>
    </location>
</feature>
<reference evidence="4" key="1">
    <citation type="submission" date="2024-03" db="EMBL/GenBank/DDBJ databases">
        <title>Diverse circular DNA viruses in blood, oral, and fecal samples of captive lemurs.</title>
        <authorList>
            <person name="Paietta E.N."/>
            <person name="Kraberger S."/>
            <person name="Lund M.C."/>
            <person name="Custer J.M."/>
            <person name="Vargas K.M."/>
            <person name="Ehmke E.E."/>
            <person name="Yoder A.D."/>
            <person name="Varsani A."/>
        </authorList>
    </citation>
    <scope>NUCLEOTIDE SEQUENCE</scope>
    <source>
        <strain evidence="4">Duke_24SS_5</strain>
    </source>
</reference>
<evidence type="ECO:0000256" key="1">
    <source>
        <dbReference type="SAM" id="Coils"/>
    </source>
</evidence>
<evidence type="ECO:0000259" key="3">
    <source>
        <dbReference type="Pfam" id="PF02371"/>
    </source>
</evidence>
<feature type="domain" description="Transposase IS110-like N-terminal" evidence="2">
    <location>
        <begin position="5"/>
        <end position="153"/>
    </location>
</feature>
<dbReference type="GO" id="GO:0004803">
    <property type="term" value="F:transposase activity"/>
    <property type="evidence" value="ECO:0007669"/>
    <property type="project" value="InterPro"/>
</dbReference>
<proteinExistence type="predicted"/>
<feature type="domain" description="Transposase IS116/IS110/IS902 C-terminal" evidence="3">
    <location>
        <begin position="197"/>
        <end position="274"/>
    </location>
</feature>
<dbReference type="NCBIfam" id="NF033542">
    <property type="entry name" value="transpos_IS110"/>
    <property type="match status" value="1"/>
</dbReference>
<dbReference type="PANTHER" id="PTHR33055">
    <property type="entry name" value="TRANSPOSASE FOR INSERTION SEQUENCE ELEMENT IS1111A"/>
    <property type="match status" value="1"/>
</dbReference>
<dbReference type="InterPro" id="IPR003346">
    <property type="entry name" value="Transposase_20"/>
</dbReference>
<evidence type="ECO:0000259" key="2">
    <source>
        <dbReference type="Pfam" id="PF01548"/>
    </source>
</evidence>
<dbReference type="PANTHER" id="PTHR33055:SF3">
    <property type="entry name" value="PUTATIVE TRANSPOSASE FOR IS117-RELATED"/>
    <property type="match status" value="1"/>
</dbReference>
<accession>A0AAU8B3J6</accession>
<dbReference type="InterPro" id="IPR002525">
    <property type="entry name" value="Transp_IS110-like_N"/>
</dbReference>
<dbReference type="Pfam" id="PF02371">
    <property type="entry name" value="Transposase_20"/>
    <property type="match status" value="1"/>
</dbReference>
<evidence type="ECO:0000313" key="4">
    <source>
        <dbReference type="EMBL" id="XCD05895.1"/>
    </source>
</evidence>
<keyword evidence="1" id="KW-0175">Coiled coil</keyword>
<protein>
    <submittedName>
        <fullName evidence="4">Transposase</fullName>
    </submittedName>
</protein>
<dbReference type="InterPro" id="IPR047650">
    <property type="entry name" value="Transpos_IS110"/>
</dbReference>
<dbReference type="GO" id="GO:0003677">
    <property type="term" value="F:DNA binding"/>
    <property type="evidence" value="ECO:0007669"/>
    <property type="project" value="InterPro"/>
</dbReference>
<name>A0AAU8B3J6_9VIRU</name>
<organism evidence="4">
    <name type="scientific">Dulem virus 50</name>
    <dbReference type="NCBI Taxonomy" id="3145761"/>
    <lineage>
        <taxon>Viruses</taxon>
        <taxon>Monodnaviria</taxon>
        <taxon>Loebvirae</taxon>
        <taxon>Hofneiviricota</taxon>
        <taxon>Faserviricetes</taxon>
        <taxon>Tubulavirales</taxon>
        <taxon>Inoviridae</taxon>
        <taxon>Inovirus</taxon>
    </lineage>
</organism>
<sequence>MRNAVGLDISQKTFDAAAIVNGSMKQTAFDNNAAGFKKFKAWLDSLNCQDLHVCMEATGNYFEDVADYIGRFYKVSVVNPYKISEYAKSRFHRTKTDRQDAKLIAEYCHTAMSKDLPERQKISKGHYRLKRVLALHEQLKTERTAQKNRLKAAKDKFVRKIHQTQIDQLDEHIQLAEAEINKIIESSKRLKNVSDGLKTIPAIGRMTAAILTNHLLSGDFKSANQFTAFAGLNPQKKESGTSVKGRAGLTRYGNRRLRAALFMPAMVALNRKYFSAFVDRLQAKGKPKMLILGALMRKLIVIAYNIYSKKEVYKPERYQSA</sequence>
<dbReference type="Pfam" id="PF01548">
    <property type="entry name" value="DEDD_Tnp_IS110"/>
    <property type="match status" value="1"/>
</dbReference>
<dbReference type="EMBL" id="PP511607">
    <property type="protein sequence ID" value="XCD05895.1"/>
    <property type="molecule type" value="Genomic_DNA"/>
</dbReference>
<dbReference type="GO" id="GO:0006313">
    <property type="term" value="P:DNA transposition"/>
    <property type="evidence" value="ECO:0007669"/>
    <property type="project" value="InterPro"/>
</dbReference>